<evidence type="ECO:0000313" key="5">
    <source>
        <dbReference type="EMBL" id="MFB6391982.1"/>
    </source>
</evidence>
<dbReference type="GO" id="GO:0016740">
    <property type="term" value="F:transferase activity"/>
    <property type="evidence" value="ECO:0007669"/>
    <property type="project" value="UniProtKB-KW"/>
</dbReference>
<keyword evidence="3 5" id="KW-0808">Transferase</keyword>
<comment type="caution">
    <text evidence="5">The sequence shown here is derived from an EMBL/GenBank/DDBJ whole genome shotgun (WGS) entry which is preliminary data.</text>
</comment>
<name>A0ABV5CJ68_9ACTN</name>
<dbReference type="PANTHER" id="PTHR43025">
    <property type="entry name" value="MONOGALACTOSYLDIACYLGLYCEROL SYNTHASE"/>
    <property type="match status" value="1"/>
</dbReference>
<evidence type="ECO:0000256" key="3">
    <source>
        <dbReference type="ARBA" id="ARBA00022679"/>
    </source>
</evidence>
<accession>A0ABV5CJ68</accession>
<dbReference type="InterPro" id="IPR009695">
    <property type="entry name" value="Diacylglyc_glucosyltr_N"/>
</dbReference>
<dbReference type="Pfam" id="PF06925">
    <property type="entry name" value="MGDG_synth"/>
    <property type="match status" value="1"/>
</dbReference>
<evidence type="ECO:0000256" key="1">
    <source>
        <dbReference type="ARBA" id="ARBA00006962"/>
    </source>
</evidence>
<protein>
    <submittedName>
        <fullName evidence="5">UDP-N-acetylglucosamine--LPS N-acetylglucosamine transferase</fullName>
    </submittedName>
</protein>
<organism evidence="5 6">
    <name type="scientific">Polymorphospora lycopeni</name>
    <dbReference type="NCBI Taxonomy" id="3140240"/>
    <lineage>
        <taxon>Bacteria</taxon>
        <taxon>Bacillati</taxon>
        <taxon>Actinomycetota</taxon>
        <taxon>Actinomycetes</taxon>
        <taxon>Micromonosporales</taxon>
        <taxon>Micromonosporaceae</taxon>
        <taxon>Polymorphospora</taxon>
    </lineage>
</organism>
<dbReference type="Gene3D" id="3.40.50.2000">
    <property type="entry name" value="Glycogen Phosphorylase B"/>
    <property type="match status" value="1"/>
</dbReference>
<evidence type="ECO:0000259" key="4">
    <source>
        <dbReference type="Pfam" id="PF06925"/>
    </source>
</evidence>
<reference evidence="5 6" key="1">
    <citation type="submission" date="2024-04" db="EMBL/GenBank/DDBJ databases">
        <title>Polymorphospora sp. isolated from Baiyangdian Lake in Xiong'an New Area.</title>
        <authorList>
            <person name="Zhang X."/>
            <person name="Liu J."/>
        </authorList>
    </citation>
    <scope>NUCLEOTIDE SEQUENCE [LARGE SCALE GENOMIC DNA]</scope>
    <source>
        <strain evidence="5 6">2-325</strain>
    </source>
</reference>
<evidence type="ECO:0000256" key="2">
    <source>
        <dbReference type="ARBA" id="ARBA00022676"/>
    </source>
</evidence>
<keyword evidence="6" id="KW-1185">Reference proteome</keyword>
<dbReference type="InterPro" id="IPR050519">
    <property type="entry name" value="Glycosyltransf_28_UgtP"/>
</dbReference>
<gene>
    <name evidence="5" type="ORF">AAFH96_02525</name>
</gene>
<comment type="similarity">
    <text evidence="1">Belongs to the glycosyltransferase 28 family.</text>
</comment>
<dbReference type="PANTHER" id="PTHR43025:SF3">
    <property type="entry name" value="MONOGALACTOSYLDIACYLGLYCEROL SYNTHASE 1, CHLOROPLASTIC"/>
    <property type="match status" value="1"/>
</dbReference>
<sequence length="411" mass="43226">MIRAKPGNRADVMRERGAYLARPAPPRLAPRPWTPARAGAGVGPGGAGRRVVIVSGDIGGGHDAAADELAARLAARGVPVDRLNFLSMLSRPVHALVRESYRTMLRWAPWSYQALFAATGESASSVRLIRGALRPAWSRVRRRLPSDTGVVVTTFPFANQLFGPLRRRGGLAAPVVTYVTDFVAHPIWRCPGVDVYCVVHERVLGRDPAAGAGDVRVVRPLISDRFGVGPGISQVKARQRFGLPEHGRLALVAAGAWGVGDVRRTAADVLATGRALPVVLCGRNESLYRRMLGFPGHVLGWVDDMPTLMRAVDVVVENAGGLTCLESIASGLPTVTYRPLPGHGRASAAVLRGTGLTAYVDSVKRLGPALTLLLDGGGTAANLAAGAEMADVVSEAATRLPGGPPGHGRPG</sequence>
<keyword evidence="2" id="KW-0328">Glycosyltransferase</keyword>
<evidence type="ECO:0000313" key="6">
    <source>
        <dbReference type="Proteomes" id="UP001582793"/>
    </source>
</evidence>
<feature type="domain" description="Diacylglycerol glucosyltransferase N-terminal" evidence="4">
    <location>
        <begin position="62"/>
        <end position="203"/>
    </location>
</feature>
<dbReference type="EMBL" id="JBCGDC010000004">
    <property type="protein sequence ID" value="MFB6391982.1"/>
    <property type="molecule type" value="Genomic_DNA"/>
</dbReference>
<proteinExistence type="inferred from homology"/>
<dbReference type="SUPFAM" id="SSF53756">
    <property type="entry name" value="UDP-Glycosyltransferase/glycogen phosphorylase"/>
    <property type="match status" value="1"/>
</dbReference>
<dbReference type="Proteomes" id="UP001582793">
    <property type="component" value="Unassembled WGS sequence"/>
</dbReference>